<keyword evidence="2" id="KW-1185">Reference proteome</keyword>
<sequence length="94" mass="10552">MNLVLEIGCLSLTHKLAAADSIHTELGIICRNITRLLRETGNGAWQYAPREGNMAAHLMAHVKTRWTEREVWYDRPPLIIVDQIELDDVAATSG</sequence>
<dbReference type="EMBL" id="CAMGYJ010000005">
    <property type="protein sequence ID" value="CAI0417654.1"/>
    <property type="molecule type" value="Genomic_DNA"/>
</dbReference>
<name>A0AAV0K5W2_9ROSI</name>
<evidence type="ECO:0000313" key="1">
    <source>
        <dbReference type="EMBL" id="CAI0417654.1"/>
    </source>
</evidence>
<evidence type="ECO:0000313" key="2">
    <source>
        <dbReference type="Proteomes" id="UP001154282"/>
    </source>
</evidence>
<comment type="caution">
    <text evidence="1">The sequence shown here is derived from an EMBL/GenBank/DDBJ whole genome shotgun (WGS) entry which is preliminary data.</text>
</comment>
<dbReference type="AlphaFoldDB" id="A0AAV0K5W2"/>
<gene>
    <name evidence="1" type="ORF">LITE_LOCUS17392</name>
</gene>
<dbReference type="Proteomes" id="UP001154282">
    <property type="component" value="Unassembled WGS sequence"/>
</dbReference>
<accession>A0AAV0K5W2</accession>
<proteinExistence type="predicted"/>
<protein>
    <recommendedName>
        <fullName evidence="3">RNase H type-1 domain-containing protein</fullName>
    </recommendedName>
</protein>
<reference evidence="1" key="1">
    <citation type="submission" date="2022-08" db="EMBL/GenBank/DDBJ databases">
        <authorList>
            <person name="Gutierrez-Valencia J."/>
        </authorList>
    </citation>
    <scope>NUCLEOTIDE SEQUENCE</scope>
</reference>
<organism evidence="1 2">
    <name type="scientific">Linum tenue</name>
    <dbReference type="NCBI Taxonomy" id="586396"/>
    <lineage>
        <taxon>Eukaryota</taxon>
        <taxon>Viridiplantae</taxon>
        <taxon>Streptophyta</taxon>
        <taxon>Embryophyta</taxon>
        <taxon>Tracheophyta</taxon>
        <taxon>Spermatophyta</taxon>
        <taxon>Magnoliopsida</taxon>
        <taxon>eudicotyledons</taxon>
        <taxon>Gunneridae</taxon>
        <taxon>Pentapetalae</taxon>
        <taxon>rosids</taxon>
        <taxon>fabids</taxon>
        <taxon>Malpighiales</taxon>
        <taxon>Linaceae</taxon>
        <taxon>Linum</taxon>
    </lineage>
</organism>
<evidence type="ECO:0008006" key="3">
    <source>
        <dbReference type="Google" id="ProtNLM"/>
    </source>
</evidence>